<keyword evidence="2" id="KW-1185">Reference proteome</keyword>
<evidence type="ECO:0000313" key="1">
    <source>
        <dbReference type="EMBL" id="GIY45479.1"/>
    </source>
</evidence>
<dbReference type="EMBL" id="BPLR01011275">
    <property type="protein sequence ID" value="GIY45479.1"/>
    <property type="molecule type" value="Genomic_DNA"/>
</dbReference>
<dbReference type="AlphaFoldDB" id="A0AAV4TIC6"/>
<comment type="caution">
    <text evidence="1">The sequence shown here is derived from an EMBL/GenBank/DDBJ whole genome shotgun (WGS) entry which is preliminary data.</text>
</comment>
<gene>
    <name evidence="1" type="ORF">CEXT_28461</name>
</gene>
<accession>A0AAV4TIC6</accession>
<reference evidence="1 2" key="1">
    <citation type="submission" date="2021-06" db="EMBL/GenBank/DDBJ databases">
        <title>Caerostris extrusa draft genome.</title>
        <authorList>
            <person name="Kono N."/>
            <person name="Arakawa K."/>
        </authorList>
    </citation>
    <scope>NUCLEOTIDE SEQUENCE [LARGE SCALE GENOMIC DNA]</scope>
</reference>
<evidence type="ECO:0000313" key="2">
    <source>
        <dbReference type="Proteomes" id="UP001054945"/>
    </source>
</evidence>
<name>A0AAV4TIC6_CAEEX</name>
<protein>
    <submittedName>
        <fullName evidence="1">Uncharacterized protein</fullName>
    </submittedName>
</protein>
<organism evidence="1 2">
    <name type="scientific">Caerostris extrusa</name>
    <name type="common">Bark spider</name>
    <name type="synonym">Caerostris bankana</name>
    <dbReference type="NCBI Taxonomy" id="172846"/>
    <lineage>
        <taxon>Eukaryota</taxon>
        <taxon>Metazoa</taxon>
        <taxon>Ecdysozoa</taxon>
        <taxon>Arthropoda</taxon>
        <taxon>Chelicerata</taxon>
        <taxon>Arachnida</taxon>
        <taxon>Araneae</taxon>
        <taxon>Araneomorphae</taxon>
        <taxon>Entelegynae</taxon>
        <taxon>Araneoidea</taxon>
        <taxon>Araneidae</taxon>
        <taxon>Caerostris</taxon>
    </lineage>
</organism>
<dbReference type="Proteomes" id="UP001054945">
    <property type="component" value="Unassembled WGS sequence"/>
</dbReference>
<proteinExistence type="predicted"/>
<sequence>MSNLKTKCGCGFPLPLTAWKSFLATKGKKYVRQKTAPALKLVGIPENCRIRSAVGSDLFRRPTFTGHIPDNICETITKDASILNSKKPSKQYSIKRSRKNRRNKLMCFSTTTVTRSSSNVHSVDEASTA</sequence>